<sequence length="380" mass="42121">MAASIVRASLNKFSWFVVLAMALHHHICSVAIAQQVPCFFIFGDSLMDNGNNHQLKTVARADYPPYGIDFPGGPSGRFCNGRTPADVLGMDHICTLDFTAELLGFDHYMPPFTVASGLEVLKGVNYASAAAGIREDSGEELGGRIPFGGQVENYKKTVSQIEKLLGDGVTAAKHLSKCIHSVLMGSNDYINNYFLPEFFSTAQQFTPLQYADDLIRRYNKQLKVMYSYGARKFALHGLGQIGCCPFKLDGPNGTACVENINDAVQIFNRKLKLLVDQLNQDTPDAKFIYLDTYGIFKELLENPVPKGFTVTNEACCGVGKNNALLTCLPFQTPCENRNQYLFWDSFHPTDAANEYVSRRSYRAESPSDAHPYDISRLAEV</sequence>
<dbReference type="InterPro" id="IPR051238">
    <property type="entry name" value="GDSL_esterase/lipase"/>
</dbReference>
<organism evidence="9 10">
    <name type="scientific">Linum tenue</name>
    <dbReference type="NCBI Taxonomy" id="586396"/>
    <lineage>
        <taxon>Eukaryota</taxon>
        <taxon>Viridiplantae</taxon>
        <taxon>Streptophyta</taxon>
        <taxon>Embryophyta</taxon>
        <taxon>Tracheophyta</taxon>
        <taxon>Spermatophyta</taxon>
        <taxon>Magnoliopsida</taxon>
        <taxon>eudicotyledons</taxon>
        <taxon>Gunneridae</taxon>
        <taxon>Pentapetalae</taxon>
        <taxon>rosids</taxon>
        <taxon>fabids</taxon>
        <taxon>Malpighiales</taxon>
        <taxon>Linaceae</taxon>
        <taxon>Linum</taxon>
    </lineage>
</organism>
<evidence type="ECO:0000256" key="1">
    <source>
        <dbReference type="ARBA" id="ARBA00004613"/>
    </source>
</evidence>
<reference evidence="9" key="1">
    <citation type="submission" date="2022-08" db="EMBL/GenBank/DDBJ databases">
        <authorList>
            <person name="Gutierrez-Valencia J."/>
        </authorList>
    </citation>
    <scope>NUCLEOTIDE SEQUENCE</scope>
</reference>
<dbReference type="CDD" id="cd01837">
    <property type="entry name" value="SGNH_plant_lipase_like"/>
    <property type="match status" value="1"/>
</dbReference>
<accession>A0AAV0PXI3</accession>
<name>A0AAV0PXI3_9ROSI</name>
<dbReference type="GO" id="GO:0016788">
    <property type="term" value="F:hydrolase activity, acting on ester bonds"/>
    <property type="evidence" value="ECO:0007669"/>
    <property type="project" value="InterPro"/>
</dbReference>
<evidence type="ECO:0000256" key="2">
    <source>
        <dbReference type="ARBA" id="ARBA00008668"/>
    </source>
</evidence>
<proteinExistence type="inferred from homology"/>
<evidence type="ECO:0000313" key="9">
    <source>
        <dbReference type="EMBL" id="CAI0475305.1"/>
    </source>
</evidence>
<keyword evidence="6" id="KW-0442">Lipid degradation</keyword>
<dbReference type="PANTHER" id="PTHR45650:SF3">
    <property type="entry name" value="OS01G0748500 PROTEIN"/>
    <property type="match status" value="1"/>
</dbReference>
<dbReference type="InterPro" id="IPR036514">
    <property type="entry name" value="SGNH_hydro_sf"/>
</dbReference>
<comment type="subcellular location">
    <subcellularLocation>
        <location evidence="1">Secreted</location>
    </subcellularLocation>
</comment>
<feature type="chain" id="PRO_5043639705" evidence="8">
    <location>
        <begin position="34"/>
        <end position="380"/>
    </location>
</feature>
<comment type="similarity">
    <text evidence="2">Belongs to the 'GDSL' lipolytic enzyme family.</text>
</comment>
<evidence type="ECO:0000256" key="6">
    <source>
        <dbReference type="ARBA" id="ARBA00022963"/>
    </source>
</evidence>
<gene>
    <name evidence="9" type="ORF">LITE_LOCUS40372</name>
</gene>
<evidence type="ECO:0000256" key="7">
    <source>
        <dbReference type="ARBA" id="ARBA00023098"/>
    </source>
</evidence>
<evidence type="ECO:0000256" key="8">
    <source>
        <dbReference type="SAM" id="SignalP"/>
    </source>
</evidence>
<evidence type="ECO:0000313" key="10">
    <source>
        <dbReference type="Proteomes" id="UP001154282"/>
    </source>
</evidence>
<dbReference type="InterPro" id="IPR035669">
    <property type="entry name" value="SGNH_plant_lipase-like"/>
</dbReference>
<keyword evidence="5" id="KW-0378">Hydrolase</keyword>
<feature type="signal peptide" evidence="8">
    <location>
        <begin position="1"/>
        <end position="33"/>
    </location>
</feature>
<dbReference type="Pfam" id="PF00657">
    <property type="entry name" value="Lipase_GDSL"/>
    <property type="match status" value="1"/>
</dbReference>
<dbReference type="GO" id="GO:0005576">
    <property type="term" value="C:extracellular region"/>
    <property type="evidence" value="ECO:0007669"/>
    <property type="project" value="UniProtKB-SubCell"/>
</dbReference>
<keyword evidence="4 8" id="KW-0732">Signal</keyword>
<keyword evidence="7" id="KW-0443">Lipid metabolism</keyword>
<evidence type="ECO:0000256" key="3">
    <source>
        <dbReference type="ARBA" id="ARBA00022525"/>
    </source>
</evidence>
<evidence type="ECO:0000256" key="5">
    <source>
        <dbReference type="ARBA" id="ARBA00022801"/>
    </source>
</evidence>
<protein>
    <submittedName>
        <fullName evidence="9">Uncharacterized protein</fullName>
    </submittedName>
</protein>
<dbReference type="InterPro" id="IPR001087">
    <property type="entry name" value="GDSL"/>
</dbReference>
<comment type="caution">
    <text evidence="9">The sequence shown here is derived from an EMBL/GenBank/DDBJ whole genome shotgun (WGS) entry which is preliminary data.</text>
</comment>
<dbReference type="GO" id="GO:0016042">
    <property type="term" value="P:lipid catabolic process"/>
    <property type="evidence" value="ECO:0007669"/>
    <property type="project" value="UniProtKB-KW"/>
</dbReference>
<keyword evidence="3" id="KW-0964">Secreted</keyword>
<dbReference type="PANTHER" id="PTHR45650">
    <property type="entry name" value="GDSL-LIKE LIPASE/ACYLHYDROLASE-RELATED"/>
    <property type="match status" value="1"/>
</dbReference>
<dbReference type="SUPFAM" id="SSF52266">
    <property type="entry name" value="SGNH hydrolase"/>
    <property type="match status" value="1"/>
</dbReference>
<dbReference type="EMBL" id="CAMGYJ010000009">
    <property type="protein sequence ID" value="CAI0475305.1"/>
    <property type="molecule type" value="Genomic_DNA"/>
</dbReference>
<dbReference type="AlphaFoldDB" id="A0AAV0PXI3"/>
<dbReference type="Gene3D" id="3.40.50.1110">
    <property type="entry name" value="SGNH hydrolase"/>
    <property type="match status" value="1"/>
</dbReference>
<keyword evidence="10" id="KW-1185">Reference proteome</keyword>
<dbReference type="Proteomes" id="UP001154282">
    <property type="component" value="Unassembled WGS sequence"/>
</dbReference>
<evidence type="ECO:0000256" key="4">
    <source>
        <dbReference type="ARBA" id="ARBA00022729"/>
    </source>
</evidence>